<proteinExistence type="predicted"/>
<accession>A0A450SVP8</accession>
<name>A0A450SVP8_9GAMM</name>
<dbReference type="EMBL" id="CAADEX010000070">
    <property type="protein sequence ID" value="VFJ58064.1"/>
    <property type="molecule type" value="Genomic_DNA"/>
</dbReference>
<evidence type="ECO:0000313" key="2">
    <source>
        <dbReference type="EMBL" id="VFJ60032.1"/>
    </source>
</evidence>
<organism evidence="1">
    <name type="scientific">Candidatus Kentrum sp. DK</name>
    <dbReference type="NCBI Taxonomy" id="2126562"/>
    <lineage>
        <taxon>Bacteria</taxon>
        <taxon>Pseudomonadati</taxon>
        <taxon>Pseudomonadota</taxon>
        <taxon>Gammaproteobacteria</taxon>
        <taxon>Candidatus Kentrum</taxon>
    </lineage>
</organism>
<sequence>MKITIYSSKGSAGKTPLATNIALDREYIVCTNEPYHILDTIMPEERIISVGPHEPFPVLPAEYNAVFDLAGSVPADSSVVESAVRQSNFVIVPMYNEIKSLNSGINSILVLSRITKNILVVATKLQKKQGEIFTDWNDSKELTEVKRMVGEYIDFDVPVLPLKFSRVFDVIFEKGLSIGQIRKSDPLAAYTYKVVAKQFDAIYAFMDKN</sequence>
<evidence type="ECO:0008006" key="3">
    <source>
        <dbReference type="Google" id="ProtNLM"/>
    </source>
</evidence>
<gene>
    <name evidence="1" type="ORF">BECKDK2373B_GA0170837_107010</name>
    <name evidence="2" type="ORF">BECKDK2373C_GA0170839_10776</name>
</gene>
<dbReference type="AlphaFoldDB" id="A0A450SVP8"/>
<dbReference type="EMBL" id="CAADEY010000077">
    <property type="protein sequence ID" value="VFJ60032.1"/>
    <property type="molecule type" value="Genomic_DNA"/>
</dbReference>
<protein>
    <recommendedName>
        <fullName evidence="3">CobQ/CobB/MinD/ParA nucleotide binding domain-containing protein</fullName>
    </recommendedName>
</protein>
<reference evidence="1" key="1">
    <citation type="submission" date="2019-02" db="EMBL/GenBank/DDBJ databases">
        <authorList>
            <person name="Gruber-Vodicka R. H."/>
            <person name="Seah K. B. B."/>
        </authorList>
    </citation>
    <scope>NUCLEOTIDE SEQUENCE</scope>
    <source>
        <strain evidence="2">BECK_DK161</strain>
        <strain evidence="1">BECK_DK47</strain>
    </source>
</reference>
<evidence type="ECO:0000313" key="1">
    <source>
        <dbReference type="EMBL" id="VFJ58064.1"/>
    </source>
</evidence>